<dbReference type="Proteomes" id="UP001221898">
    <property type="component" value="Unassembled WGS sequence"/>
</dbReference>
<reference evidence="2" key="1">
    <citation type="journal article" date="2023" name="Science">
        <title>Genome structures resolve the early diversification of teleost fishes.</title>
        <authorList>
            <person name="Parey E."/>
            <person name="Louis A."/>
            <person name="Montfort J."/>
            <person name="Bouchez O."/>
            <person name="Roques C."/>
            <person name="Iampietro C."/>
            <person name="Lluch J."/>
            <person name="Castinel A."/>
            <person name="Donnadieu C."/>
            <person name="Desvignes T."/>
            <person name="Floi Bucao C."/>
            <person name="Jouanno E."/>
            <person name="Wen M."/>
            <person name="Mejri S."/>
            <person name="Dirks R."/>
            <person name="Jansen H."/>
            <person name="Henkel C."/>
            <person name="Chen W.J."/>
            <person name="Zahm M."/>
            <person name="Cabau C."/>
            <person name="Klopp C."/>
            <person name="Thompson A.W."/>
            <person name="Robinson-Rechavi M."/>
            <person name="Braasch I."/>
            <person name="Lecointre G."/>
            <person name="Bobe J."/>
            <person name="Postlethwait J.H."/>
            <person name="Berthelot C."/>
            <person name="Roest Crollius H."/>
            <person name="Guiguen Y."/>
        </authorList>
    </citation>
    <scope>NUCLEOTIDE SEQUENCE</scope>
    <source>
        <strain evidence="2">NC1722</strain>
    </source>
</reference>
<name>A0AAD7SI63_9TELE</name>
<feature type="compositionally biased region" description="Basic residues" evidence="1">
    <location>
        <begin position="39"/>
        <end position="48"/>
    </location>
</feature>
<protein>
    <submittedName>
        <fullName evidence="2">Uncharacterized protein</fullName>
    </submittedName>
</protein>
<feature type="region of interest" description="Disordered" evidence="1">
    <location>
        <begin position="27"/>
        <end position="92"/>
    </location>
</feature>
<keyword evidence="3" id="KW-1185">Reference proteome</keyword>
<evidence type="ECO:0000313" key="3">
    <source>
        <dbReference type="Proteomes" id="UP001221898"/>
    </source>
</evidence>
<evidence type="ECO:0000313" key="2">
    <source>
        <dbReference type="EMBL" id="KAJ8403100.1"/>
    </source>
</evidence>
<organism evidence="2 3">
    <name type="scientific">Aldrovandia affinis</name>
    <dbReference type="NCBI Taxonomy" id="143900"/>
    <lineage>
        <taxon>Eukaryota</taxon>
        <taxon>Metazoa</taxon>
        <taxon>Chordata</taxon>
        <taxon>Craniata</taxon>
        <taxon>Vertebrata</taxon>
        <taxon>Euteleostomi</taxon>
        <taxon>Actinopterygii</taxon>
        <taxon>Neopterygii</taxon>
        <taxon>Teleostei</taxon>
        <taxon>Notacanthiformes</taxon>
        <taxon>Halosauridae</taxon>
        <taxon>Aldrovandia</taxon>
    </lineage>
</organism>
<gene>
    <name evidence="2" type="ORF">AAFF_G00360160</name>
</gene>
<comment type="caution">
    <text evidence="2">The sequence shown here is derived from an EMBL/GenBank/DDBJ whole genome shotgun (WGS) entry which is preliminary data.</text>
</comment>
<sequence>MTVNQQHFVRPLVTVVTKVLALTVPRRIALPTGGGTRSARPHTRRPPHRSSTGSRQVNVAPDSLEGKRIKPEPAGCAPPPRPAPSPPTSATQ</sequence>
<dbReference type="AlphaFoldDB" id="A0AAD7SI63"/>
<evidence type="ECO:0000256" key="1">
    <source>
        <dbReference type="SAM" id="MobiDB-lite"/>
    </source>
</evidence>
<feature type="compositionally biased region" description="Pro residues" evidence="1">
    <location>
        <begin position="76"/>
        <end position="92"/>
    </location>
</feature>
<proteinExistence type="predicted"/>
<dbReference type="EMBL" id="JAINUG010000060">
    <property type="protein sequence ID" value="KAJ8403100.1"/>
    <property type="molecule type" value="Genomic_DNA"/>
</dbReference>
<accession>A0AAD7SI63</accession>